<comment type="caution">
    <text evidence="2">The sequence shown here is derived from an EMBL/GenBank/DDBJ whole genome shotgun (WGS) entry which is preliminary data.</text>
</comment>
<evidence type="ECO:0000259" key="1">
    <source>
        <dbReference type="Pfam" id="PF06985"/>
    </source>
</evidence>
<dbReference type="AlphaFoldDB" id="A0AAI9YH67"/>
<organism evidence="2 3">
    <name type="scientific">Colletotrichum costaricense</name>
    <dbReference type="NCBI Taxonomy" id="1209916"/>
    <lineage>
        <taxon>Eukaryota</taxon>
        <taxon>Fungi</taxon>
        <taxon>Dikarya</taxon>
        <taxon>Ascomycota</taxon>
        <taxon>Pezizomycotina</taxon>
        <taxon>Sordariomycetes</taxon>
        <taxon>Hypocreomycetidae</taxon>
        <taxon>Glomerellales</taxon>
        <taxon>Glomerellaceae</taxon>
        <taxon>Colletotrichum</taxon>
        <taxon>Colletotrichum acutatum species complex</taxon>
    </lineage>
</organism>
<dbReference type="PANTHER" id="PTHR10622">
    <property type="entry name" value="HET DOMAIN-CONTAINING PROTEIN"/>
    <property type="match status" value="1"/>
</dbReference>
<gene>
    <name evidence="2" type="ORF">CCOS01_15777</name>
</gene>
<evidence type="ECO:0000313" key="2">
    <source>
        <dbReference type="EMBL" id="KAK1509261.1"/>
    </source>
</evidence>
<evidence type="ECO:0000313" key="3">
    <source>
        <dbReference type="Proteomes" id="UP001240678"/>
    </source>
</evidence>
<feature type="domain" description="Heterokaryon incompatibility" evidence="1">
    <location>
        <begin position="23"/>
        <end position="111"/>
    </location>
</feature>
<reference evidence="2 3" key="1">
    <citation type="submission" date="2016-10" db="EMBL/GenBank/DDBJ databases">
        <title>The genome sequence of Colletotrichum fioriniae PJ7.</title>
        <authorList>
            <person name="Baroncelli R."/>
        </authorList>
    </citation>
    <scope>NUCLEOTIDE SEQUENCE [LARGE SCALE GENOMIC DNA]</scope>
    <source>
        <strain evidence="2 3">IMI 309622</strain>
    </source>
</reference>
<sequence length="600" mass="67723">MRLINTATLELEEFFDRARTPPYAILSHTWEDGEVSFQEWNHLETRKEKKGFLKIASFCQLASQDGYTHAWVDTNCIDKRSSAELSEAINSMFAWYREAAFCYVYMADVSISSRTIDQRDLEIQFLNSKWFTRGWTLQELIAPRRINFYTHDWTLIGTKPSLLDVIHRATGIDKWCLLGKSSPSNYSIAKIMSWAARRVTTRLEDQAYCLLGLCDVHMPLLYGEGIKAFLRLQQEIIRLSDDQSIFVSDMPSLLMTAPLATSPSLFSKSTDIIRWSRLTAPMAMTPPFYAMTNAGLSISLPLIQTLSPDFVLGVLNCTTNIEEHARSAVCIPLSSHNNDYRRQFTRVSLPAPWISLSSASMKSLLQWHEGNASPPDDLSSEFTPEESTNIMISMLDEADREGLWRRVFKPLKQTEGTFNKVSCFITFPRGFSGYRLHAVDPPEALHEHTSLMAMLDQGITDGKGRSLLIFGVTDSGGDDGSYIGIYLEAALDNEGALQDWPRACRILPNWNKQDGLDVAMQLNENFPPSSASLVGNILVTIRTVIPINPNFSLSMTAALMVEIVFDMDRVRRFHSRKGPISNSFSSDQYFRMLGALSESE</sequence>
<dbReference type="GeneID" id="85347462"/>
<dbReference type="EMBL" id="MOOE01000025">
    <property type="protein sequence ID" value="KAK1509261.1"/>
    <property type="molecule type" value="Genomic_DNA"/>
</dbReference>
<dbReference type="Pfam" id="PF06985">
    <property type="entry name" value="HET"/>
    <property type="match status" value="1"/>
</dbReference>
<keyword evidence="3" id="KW-1185">Reference proteome</keyword>
<dbReference type="InterPro" id="IPR010730">
    <property type="entry name" value="HET"/>
</dbReference>
<proteinExistence type="predicted"/>
<dbReference type="RefSeq" id="XP_060305670.1">
    <property type="nucleotide sequence ID" value="XM_060463915.1"/>
</dbReference>
<dbReference type="Proteomes" id="UP001240678">
    <property type="component" value="Unassembled WGS sequence"/>
</dbReference>
<name>A0AAI9YH67_9PEZI</name>
<protein>
    <submittedName>
        <fullName evidence="2">HET domain-containing protein</fullName>
    </submittedName>
</protein>
<accession>A0AAI9YH67</accession>
<dbReference type="PANTHER" id="PTHR10622:SF10">
    <property type="entry name" value="HET DOMAIN-CONTAINING PROTEIN"/>
    <property type="match status" value="1"/>
</dbReference>